<evidence type="ECO:0000313" key="3">
    <source>
        <dbReference type="Proteomes" id="UP000649259"/>
    </source>
</evidence>
<evidence type="ECO:0000256" key="1">
    <source>
        <dbReference type="SAM" id="Phobius"/>
    </source>
</evidence>
<feature type="transmembrane region" description="Helical" evidence="1">
    <location>
        <begin position="113"/>
        <end position="132"/>
    </location>
</feature>
<dbReference type="EMBL" id="BNEB01000001">
    <property type="protein sequence ID" value="GHI58683.1"/>
    <property type="molecule type" value="Genomic_DNA"/>
</dbReference>
<accession>A0ABQ3RS64</accession>
<organism evidence="2 3">
    <name type="scientific">Streptomyces asoensis</name>
    <dbReference type="NCBI Taxonomy" id="249586"/>
    <lineage>
        <taxon>Bacteria</taxon>
        <taxon>Bacillati</taxon>
        <taxon>Actinomycetota</taxon>
        <taxon>Actinomycetes</taxon>
        <taxon>Kitasatosporales</taxon>
        <taxon>Streptomycetaceae</taxon>
        <taxon>Streptomyces</taxon>
    </lineage>
</organism>
<feature type="transmembrane region" description="Helical" evidence="1">
    <location>
        <begin position="33"/>
        <end position="51"/>
    </location>
</feature>
<gene>
    <name evidence="2" type="ORF">Saso_03330</name>
</gene>
<comment type="caution">
    <text evidence="2">The sequence shown here is derived from an EMBL/GenBank/DDBJ whole genome shotgun (WGS) entry which is preliminary data.</text>
</comment>
<reference evidence="3" key="1">
    <citation type="submission" date="2023-07" db="EMBL/GenBank/DDBJ databases">
        <title>Whole genome shotgun sequence of Streptomyces cacaoi subsp. asoensis NBRC 13813.</title>
        <authorList>
            <person name="Komaki H."/>
            <person name="Tamura T."/>
        </authorList>
    </citation>
    <scope>NUCLEOTIDE SEQUENCE [LARGE SCALE GENOMIC DNA]</scope>
    <source>
        <strain evidence="3">NBRC 13813</strain>
    </source>
</reference>
<name>A0ABQ3RS64_9ACTN</name>
<dbReference type="Proteomes" id="UP000649259">
    <property type="component" value="Unassembled WGS sequence"/>
</dbReference>
<keyword evidence="1" id="KW-1133">Transmembrane helix</keyword>
<proteinExistence type="predicted"/>
<keyword evidence="1" id="KW-0812">Transmembrane</keyword>
<evidence type="ECO:0000313" key="2">
    <source>
        <dbReference type="EMBL" id="GHI58683.1"/>
    </source>
</evidence>
<protein>
    <recommendedName>
        <fullName evidence="4">Integral membrane protein</fullName>
    </recommendedName>
</protein>
<sequence length="171" mass="18502">MRRWERALPAVERRLGTGEPPTRLEVAVARHPVRTGAVCGGVLWVAIVWALSGFGDAGVWLQTGPVGAGVGFLTWGACRLARRQQTCDERTGRAEEARRVAARKREAPLSPGVAVLLSLGWWVVSSAVFWVVGPLLDIPRTLPWAATYGALLTTVSVTGAWLRRRRPGDSG</sequence>
<keyword evidence="3" id="KW-1185">Reference proteome</keyword>
<evidence type="ECO:0008006" key="4">
    <source>
        <dbReference type="Google" id="ProtNLM"/>
    </source>
</evidence>
<feature type="transmembrane region" description="Helical" evidence="1">
    <location>
        <begin position="57"/>
        <end position="75"/>
    </location>
</feature>
<keyword evidence="1" id="KW-0472">Membrane</keyword>
<feature type="transmembrane region" description="Helical" evidence="1">
    <location>
        <begin position="144"/>
        <end position="162"/>
    </location>
</feature>